<protein>
    <submittedName>
        <fullName evidence="4">Glucokinase</fullName>
        <ecNumber evidence="4">2.7.1.2</ecNumber>
    </submittedName>
</protein>
<gene>
    <name evidence="4" type="primary">glk</name>
    <name evidence="4" type="ORF">ACFO5Q_16550</name>
</gene>
<dbReference type="EMBL" id="JBHSCR010000017">
    <property type="protein sequence ID" value="MFC4349465.1"/>
    <property type="molecule type" value="Genomic_DNA"/>
</dbReference>
<dbReference type="Proteomes" id="UP001595776">
    <property type="component" value="Unassembled WGS sequence"/>
</dbReference>
<proteinExistence type="inferred from homology"/>
<keyword evidence="2" id="KW-0418">Kinase</keyword>
<accession>A0ABV8UFR9</accession>
<sequence>MTETKRCIVADIGGTNGRFGIATFREGQVKPDIDQVIVFSCREFGSLSQMLGAYIAKIESPVPREAKLAIAGPTTEKKGRLTNLGWEVDADQIESTHGLEVVKFVNDFGALARACPFLEEGVDYVTLKNGEADPDAPISVMGPGTGFGVALLVPNGKGYHTVSTEGGFMAFAPGSRLEHDLTEHLRAELGYVSVESFLCGEGIARIYRFLVDYGGGGDRNLSPAEITKLAAEGGAPACTRAVQLFLSIVGSTAGDIALVHGARGGVFLGGGILPKIADMVGPSDLLRRFVAKGAQSAYVETIPVHLITAEYAALVGAAVA</sequence>
<dbReference type="Pfam" id="PF02685">
    <property type="entry name" value="Glucokinase"/>
    <property type="match status" value="1"/>
</dbReference>
<dbReference type="PANTHER" id="PTHR47690:SF1">
    <property type="entry name" value="GLUCOKINASE"/>
    <property type="match status" value="1"/>
</dbReference>
<comment type="similarity">
    <text evidence="3">Belongs to the bacterial glucokinase family.</text>
</comment>
<evidence type="ECO:0000256" key="3">
    <source>
        <dbReference type="RuleBase" id="RU004046"/>
    </source>
</evidence>
<dbReference type="Gene3D" id="3.30.420.40">
    <property type="match status" value="1"/>
</dbReference>
<name>A0ABV8UFR9_9PROT</name>
<evidence type="ECO:0000313" key="4">
    <source>
        <dbReference type="EMBL" id="MFC4349465.1"/>
    </source>
</evidence>
<dbReference type="InterPro" id="IPR050201">
    <property type="entry name" value="Bacterial_glucokinase"/>
</dbReference>
<dbReference type="InterPro" id="IPR043129">
    <property type="entry name" value="ATPase_NBD"/>
</dbReference>
<dbReference type="InterPro" id="IPR003836">
    <property type="entry name" value="Glucokinase"/>
</dbReference>
<comment type="caution">
    <text evidence="4">The sequence shown here is derived from an EMBL/GenBank/DDBJ whole genome shotgun (WGS) entry which is preliminary data.</text>
</comment>
<keyword evidence="5" id="KW-1185">Reference proteome</keyword>
<dbReference type="NCBIfam" id="TIGR00749">
    <property type="entry name" value="glk"/>
    <property type="match status" value="1"/>
</dbReference>
<dbReference type="PANTHER" id="PTHR47690">
    <property type="entry name" value="GLUCOKINASE"/>
    <property type="match status" value="1"/>
</dbReference>
<dbReference type="CDD" id="cd24008">
    <property type="entry name" value="ASKHA_NBD_GLK"/>
    <property type="match status" value="1"/>
</dbReference>
<evidence type="ECO:0000313" key="5">
    <source>
        <dbReference type="Proteomes" id="UP001595776"/>
    </source>
</evidence>
<organism evidence="4 5">
    <name type="scientific">Kordiimonas lipolytica</name>
    <dbReference type="NCBI Taxonomy" id="1662421"/>
    <lineage>
        <taxon>Bacteria</taxon>
        <taxon>Pseudomonadati</taxon>
        <taxon>Pseudomonadota</taxon>
        <taxon>Alphaproteobacteria</taxon>
        <taxon>Kordiimonadales</taxon>
        <taxon>Kordiimonadaceae</taxon>
        <taxon>Kordiimonas</taxon>
    </lineage>
</organism>
<dbReference type="RefSeq" id="WP_068146567.1">
    <property type="nucleotide sequence ID" value="NZ_JBHSCR010000017.1"/>
</dbReference>
<dbReference type="GO" id="GO:0004340">
    <property type="term" value="F:glucokinase activity"/>
    <property type="evidence" value="ECO:0007669"/>
    <property type="project" value="UniProtKB-EC"/>
</dbReference>
<dbReference type="Gene3D" id="3.40.367.20">
    <property type="match status" value="1"/>
</dbReference>
<reference evidence="5" key="1">
    <citation type="journal article" date="2019" name="Int. J. Syst. Evol. Microbiol.">
        <title>The Global Catalogue of Microorganisms (GCM) 10K type strain sequencing project: providing services to taxonomists for standard genome sequencing and annotation.</title>
        <authorList>
            <consortium name="The Broad Institute Genomics Platform"/>
            <consortium name="The Broad Institute Genome Sequencing Center for Infectious Disease"/>
            <person name="Wu L."/>
            <person name="Ma J."/>
        </authorList>
    </citation>
    <scope>NUCLEOTIDE SEQUENCE [LARGE SCALE GENOMIC DNA]</scope>
    <source>
        <strain evidence="5">CGMCC 1.15304</strain>
    </source>
</reference>
<keyword evidence="1 4" id="KW-0808">Transferase</keyword>
<evidence type="ECO:0000256" key="1">
    <source>
        <dbReference type="ARBA" id="ARBA00022679"/>
    </source>
</evidence>
<dbReference type="EC" id="2.7.1.2" evidence="4"/>
<evidence type="ECO:0000256" key="2">
    <source>
        <dbReference type="ARBA" id="ARBA00022777"/>
    </source>
</evidence>
<dbReference type="SUPFAM" id="SSF53067">
    <property type="entry name" value="Actin-like ATPase domain"/>
    <property type="match status" value="1"/>
</dbReference>